<keyword evidence="20" id="KW-1185">Reference proteome</keyword>
<evidence type="ECO:0000256" key="12">
    <source>
        <dbReference type="ARBA" id="ARBA00023285"/>
    </source>
</evidence>
<evidence type="ECO:0000313" key="17">
    <source>
        <dbReference type="EMBL" id="KTD04359.1"/>
    </source>
</evidence>
<dbReference type="Pfam" id="PF01546">
    <property type="entry name" value="Peptidase_M20"/>
    <property type="match status" value="1"/>
</dbReference>
<dbReference type="STRING" id="453.Lfee_0186"/>
<evidence type="ECO:0000256" key="6">
    <source>
        <dbReference type="ARBA" id="ARBA00022605"/>
    </source>
</evidence>
<gene>
    <name evidence="15 17" type="primary">dapE</name>
    <name evidence="17" type="ORF">Lfee_0186</name>
    <name evidence="19" type="ORF">NCTC11978_01290</name>
    <name evidence="18" type="ORF">NCTC12022_03614</name>
</gene>
<keyword evidence="12 15" id="KW-0170">Cobalt</keyword>
<dbReference type="EMBL" id="UGNY01000001">
    <property type="protein sequence ID" value="STX38109.1"/>
    <property type="molecule type" value="Genomic_DNA"/>
</dbReference>
<dbReference type="NCBIfam" id="NF009557">
    <property type="entry name" value="PRK13009.1"/>
    <property type="match status" value="1"/>
</dbReference>
<evidence type="ECO:0000313" key="20">
    <source>
        <dbReference type="Proteomes" id="UP000054698"/>
    </source>
</evidence>
<evidence type="ECO:0000256" key="9">
    <source>
        <dbReference type="ARBA" id="ARBA00022833"/>
    </source>
</evidence>
<evidence type="ECO:0000256" key="1">
    <source>
        <dbReference type="ARBA" id="ARBA00005130"/>
    </source>
</evidence>
<dbReference type="GO" id="GO:0019877">
    <property type="term" value="P:diaminopimelate biosynthetic process"/>
    <property type="evidence" value="ECO:0007669"/>
    <property type="project" value="UniProtKB-UniRule"/>
</dbReference>
<evidence type="ECO:0000256" key="2">
    <source>
        <dbReference type="ARBA" id="ARBA00006746"/>
    </source>
</evidence>
<comment type="pathway">
    <text evidence="1 15">Amino-acid biosynthesis; L-lysine biosynthesis via DAP pathway; LL-2,6-diaminopimelate from (S)-tetrahydrodipicolinate (succinylase route): step 3/3.</text>
</comment>
<evidence type="ECO:0000313" key="21">
    <source>
        <dbReference type="Proteomes" id="UP000251942"/>
    </source>
</evidence>
<keyword evidence="6 15" id="KW-0028">Amino-acid biosynthesis</keyword>
<dbReference type="AlphaFoldDB" id="A0A0W0U9P2"/>
<dbReference type="GO" id="GO:0008777">
    <property type="term" value="F:acetylornithine deacetylase activity"/>
    <property type="evidence" value="ECO:0007669"/>
    <property type="project" value="TreeGrafter"/>
</dbReference>
<evidence type="ECO:0000256" key="10">
    <source>
        <dbReference type="ARBA" id="ARBA00022915"/>
    </source>
</evidence>
<dbReference type="InterPro" id="IPR001261">
    <property type="entry name" value="ArgE/DapE_CS"/>
</dbReference>
<keyword evidence="8 15" id="KW-0378">Hydrolase</keyword>
<name>A0A0W0U9P2_9GAMM</name>
<organism evidence="17 20">
    <name type="scientific">Legionella feeleii</name>
    <dbReference type="NCBI Taxonomy" id="453"/>
    <lineage>
        <taxon>Bacteria</taxon>
        <taxon>Pseudomonadati</taxon>
        <taxon>Pseudomonadota</taxon>
        <taxon>Gammaproteobacteria</taxon>
        <taxon>Legionellales</taxon>
        <taxon>Legionellaceae</taxon>
        <taxon>Legionella</taxon>
    </lineage>
</organism>
<dbReference type="OrthoDB" id="9809784at2"/>
<dbReference type="GO" id="GO:0050897">
    <property type="term" value="F:cobalt ion binding"/>
    <property type="evidence" value="ECO:0007669"/>
    <property type="project" value="UniProtKB-UniRule"/>
</dbReference>
<dbReference type="Proteomes" id="UP000054698">
    <property type="component" value="Unassembled WGS sequence"/>
</dbReference>
<dbReference type="Pfam" id="PF07687">
    <property type="entry name" value="M20_dimer"/>
    <property type="match status" value="1"/>
</dbReference>
<comment type="function">
    <text evidence="15">Catalyzes the hydrolysis of N-succinyl-L,L-diaminopimelic acid (SDAP), forming succinate and LL-2,6-diaminopimelate (DAP), an intermediate involved in the bacterial biosynthesis of lysine and meso-diaminopimelic acid, an essential component of bacterial cell walls.</text>
</comment>
<dbReference type="PANTHER" id="PTHR43808">
    <property type="entry name" value="ACETYLORNITHINE DEACETYLASE"/>
    <property type="match status" value="1"/>
</dbReference>
<comment type="catalytic activity">
    <reaction evidence="14 15">
        <text>N-succinyl-(2S,6S)-2,6-diaminopimelate + H2O = (2S,6S)-2,6-diaminopimelate + succinate</text>
        <dbReference type="Rhea" id="RHEA:22608"/>
        <dbReference type="ChEBI" id="CHEBI:15377"/>
        <dbReference type="ChEBI" id="CHEBI:30031"/>
        <dbReference type="ChEBI" id="CHEBI:57609"/>
        <dbReference type="ChEBI" id="CHEBI:58087"/>
        <dbReference type="EC" id="3.5.1.18"/>
    </reaction>
</comment>
<feature type="active site" description="Proton acceptor" evidence="15">
    <location>
        <position position="133"/>
    </location>
</feature>
<keyword evidence="9 15" id="KW-0862">Zinc</keyword>
<evidence type="ECO:0000256" key="3">
    <source>
        <dbReference type="ARBA" id="ARBA00011738"/>
    </source>
</evidence>
<evidence type="ECO:0000259" key="16">
    <source>
        <dbReference type="Pfam" id="PF07687"/>
    </source>
</evidence>
<sequence length="379" mass="41522">MNDIQALLAKLVSFASVTPFDAGCQDYMMDFLKQHGFECQRFDSPPVANFFARLGSKAPLLIFAGHTDVVPVGEQSKWETDPFTLQEKNGLLYGRGTADMKGSLATMMVMATEFVQKNPHFNGSLGFLITSGEEGDDFAHGTPYVMTELKKLGIHPDFCVIGEPSSSEQVADVIKIGRRGSLTGKLVLQGKQGHVAYPHLAVNPIHTLSPALAELTTMQWDEGNQHFPPTSLQITSIHAGGQANNIIPGELVMHFNFRFSTEQTAATLKAAVSACFKRHELNPIIEWQLNGEPFLTSQGKLLESSLKAIKKITDRQPELSTSGGTSDGRFIAPYGVEVIELGPVNATIHQVNECVSLEDLETLKKIYYSICEQLLIVNK</sequence>
<feature type="binding site" evidence="15">
    <location>
        <position position="134"/>
    </location>
    <ligand>
        <name>Zn(2+)</name>
        <dbReference type="ChEBI" id="CHEBI:29105"/>
        <label>2</label>
    </ligand>
</feature>
<feature type="binding site" evidence="15">
    <location>
        <position position="99"/>
    </location>
    <ligand>
        <name>Zn(2+)</name>
        <dbReference type="ChEBI" id="CHEBI:29105"/>
        <label>2</label>
    </ligand>
</feature>
<dbReference type="SUPFAM" id="SSF53187">
    <property type="entry name" value="Zn-dependent exopeptidases"/>
    <property type="match status" value="1"/>
</dbReference>
<dbReference type="GO" id="GO:0006526">
    <property type="term" value="P:L-arginine biosynthetic process"/>
    <property type="evidence" value="ECO:0007669"/>
    <property type="project" value="TreeGrafter"/>
</dbReference>
<dbReference type="GO" id="GO:0009089">
    <property type="term" value="P:lysine biosynthetic process via diaminopimelate"/>
    <property type="evidence" value="ECO:0007669"/>
    <property type="project" value="UniProtKB-UniRule"/>
</dbReference>
<evidence type="ECO:0000313" key="19">
    <source>
        <dbReference type="EMBL" id="STX38109.1"/>
    </source>
</evidence>
<comment type="similarity">
    <text evidence="2 15">Belongs to the peptidase M20A family. DapE subfamily.</text>
</comment>
<evidence type="ECO:0000256" key="7">
    <source>
        <dbReference type="ARBA" id="ARBA00022723"/>
    </source>
</evidence>
<dbReference type="InterPro" id="IPR050072">
    <property type="entry name" value="Peptidase_M20A"/>
</dbReference>
<dbReference type="PANTHER" id="PTHR43808:SF31">
    <property type="entry name" value="N-ACETYL-L-CITRULLINE DEACETYLASE"/>
    <property type="match status" value="1"/>
</dbReference>
<dbReference type="GO" id="GO:0009014">
    <property type="term" value="F:succinyl-diaminopimelate desuccinylase activity"/>
    <property type="evidence" value="ECO:0007669"/>
    <property type="project" value="UniProtKB-UniRule"/>
</dbReference>
<dbReference type="Proteomes" id="UP000254033">
    <property type="component" value="Unassembled WGS sequence"/>
</dbReference>
<keyword evidence="7 15" id="KW-0479">Metal-binding</keyword>
<evidence type="ECO:0000256" key="5">
    <source>
        <dbReference type="ARBA" id="ARBA00022391"/>
    </source>
</evidence>
<dbReference type="InterPro" id="IPR036264">
    <property type="entry name" value="Bact_exopeptidase_dim_dom"/>
</dbReference>
<dbReference type="UniPathway" id="UPA00034">
    <property type="reaction ID" value="UER00021"/>
</dbReference>
<comment type="subunit">
    <text evidence="3 15">Homodimer.</text>
</comment>
<reference evidence="17 20" key="1">
    <citation type="submission" date="2015-11" db="EMBL/GenBank/DDBJ databases">
        <title>Genomic analysis of 38 Legionella species identifies large and diverse effector repertoires.</title>
        <authorList>
            <person name="Burstein D."/>
            <person name="Amaro F."/>
            <person name="Zusman T."/>
            <person name="Lifshitz Z."/>
            <person name="Cohen O."/>
            <person name="Gilbert J.A."/>
            <person name="Pupko T."/>
            <person name="Shuman H.A."/>
            <person name="Segal G."/>
        </authorList>
    </citation>
    <scope>NUCLEOTIDE SEQUENCE [LARGE SCALE GENOMIC DNA]</scope>
    <source>
        <strain evidence="17 20">WO-44C</strain>
    </source>
</reference>
<proteinExistence type="inferred from homology"/>
<evidence type="ECO:0000256" key="4">
    <source>
        <dbReference type="ARBA" id="ARBA00011921"/>
    </source>
</evidence>
<feature type="active site" evidence="15">
    <location>
        <position position="68"/>
    </location>
</feature>
<feature type="binding site" evidence="15">
    <location>
        <position position="66"/>
    </location>
    <ligand>
        <name>Zn(2+)</name>
        <dbReference type="ChEBI" id="CHEBI:29105"/>
        <label>1</label>
    </ligand>
</feature>
<comment type="cofactor">
    <cofactor evidence="15">
        <name>Zn(2+)</name>
        <dbReference type="ChEBI" id="CHEBI:29105"/>
    </cofactor>
    <cofactor evidence="15">
        <name>Co(2+)</name>
        <dbReference type="ChEBI" id="CHEBI:48828"/>
    </cofactor>
    <text evidence="15">Binds 2 Zn(2+) or Co(2+) ions per subunit.</text>
</comment>
<evidence type="ECO:0000313" key="22">
    <source>
        <dbReference type="Proteomes" id="UP000254033"/>
    </source>
</evidence>
<dbReference type="RefSeq" id="WP_058443401.1">
    <property type="nucleotide sequence ID" value="NZ_CAAAHT010000013.1"/>
</dbReference>
<feature type="binding site" evidence="15">
    <location>
        <position position="99"/>
    </location>
    <ligand>
        <name>Zn(2+)</name>
        <dbReference type="ChEBI" id="CHEBI:29105"/>
        <label>1</label>
    </ligand>
</feature>
<dbReference type="Proteomes" id="UP000251942">
    <property type="component" value="Unassembled WGS sequence"/>
</dbReference>
<dbReference type="EC" id="3.5.1.18" evidence="4 15"/>
<evidence type="ECO:0000256" key="14">
    <source>
        <dbReference type="ARBA" id="ARBA00051301"/>
    </source>
</evidence>
<reference evidence="21 22" key="2">
    <citation type="submission" date="2018-06" db="EMBL/GenBank/DDBJ databases">
        <authorList>
            <consortium name="Pathogen Informatics"/>
            <person name="Doyle S."/>
        </authorList>
    </citation>
    <scope>NUCLEOTIDE SEQUENCE [LARGE SCALE GENOMIC DNA]</scope>
    <source>
        <strain evidence="19 22">NCTC11978</strain>
        <strain evidence="18 21">NCTC12022</strain>
    </source>
</reference>
<dbReference type="Gene3D" id="3.40.630.10">
    <property type="entry name" value="Zn peptidases"/>
    <property type="match status" value="2"/>
</dbReference>
<feature type="domain" description="Peptidase M20 dimerisation" evidence="16">
    <location>
        <begin position="176"/>
        <end position="280"/>
    </location>
</feature>
<keyword evidence="10 15" id="KW-0220">Diaminopimelate biosynthesis</keyword>
<protein>
    <recommendedName>
        <fullName evidence="5 15">Succinyl-diaminopimelate desuccinylase</fullName>
        <shortName evidence="15">SDAP desuccinylase</shortName>
        <ecNumber evidence="4 15">3.5.1.18</ecNumber>
    </recommendedName>
    <alternativeName>
        <fullName evidence="13 15">N-succinyl-LL-2,6-diaminoheptanedioate amidohydrolase</fullName>
    </alternativeName>
</protein>
<evidence type="ECO:0000256" key="15">
    <source>
        <dbReference type="HAMAP-Rule" id="MF_01690"/>
    </source>
</evidence>
<evidence type="ECO:0000256" key="11">
    <source>
        <dbReference type="ARBA" id="ARBA00023154"/>
    </source>
</evidence>
<dbReference type="EMBL" id="LNYB01000008">
    <property type="protein sequence ID" value="KTD04359.1"/>
    <property type="molecule type" value="Genomic_DNA"/>
</dbReference>
<feature type="binding site" evidence="15">
    <location>
        <position position="163"/>
    </location>
    <ligand>
        <name>Zn(2+)</name>
        <dbReference type="ChEBI" id="CHEBI:29105"/>
        <label>1</label>
    </ligand>
</feature>
<evidence type="ECO:0000256" key="13">
    <source>
        <dbReference type="ARBA" id="ARBA00031891"/>
    </source>
</evidence>
<dbReference type="InterPro" id="IPR011650">
    <property type="entry name" value="Peptidase_M20_dimer"/>
</dbReference>
<evidence type="ECO:0000256" key="8">
    <source>
        <dbReference type="ARBA" id="ARBA00022801"/>
    </source>
</evidence>
<dbReference type="HAMAP" id="MF_01690">
    <property type="entry name" value="DapE"/>
    <property type="match status" value="1"/>
</dbReference>
<dbReference type="SUPFAM" id="SSF55031">
    <property type="entry name" value="Bacterial exopeptidase dimerisation domain"/>
    <property type="match status" value="1"/>
</dbReference>
<accession>A0A0W0U9P2</accession>
<dbReference type="InterPro" id="IPR005941">
    <property type="entry name" value="DapE_proteobac"/>
</dbReference>
<keyword evidence="11 15" id="KW-0457">Lysine biosynthesis</keyword>
<feature type="binding site" evidence="15">
    <location>
        <position position="349"/>
    </location>
    <ligand>
        <name>Zn(2+)</name>
        <dbReference type="ChEBI" id="CHEBI:29105"/>
        <label>2</label>
    </ligand>
</feature>
<dbReference type="CDD" id="cd03891">
    <property type="entry name" value="M20_DapE_proteobac"/>
    <property type="match status" value="1"/>
</dbReference>
<dbReference type="InterPro" id="IPR002933">
    <property type="entry name" value="Peptidase_M20"/>
</dbReference>
<dbReference type="NCBIfam" id="TIGR01246">
    <property type="entry name" value="dapE_proteo"/>
    <property type="match status" value="1"/>
</dbReference>
<dbReference type="PATRIC" id="fig|453.4.peg.206"/>
<dbReference type="EMBL" id="UASS01000040">
    <property type="protein sequence ID" value="SPX62846.1"/>
    <property type="molecule type" value="Genomic_DNA"/>
</dbReference>
<dbReference type="PROSITE" id="PS00759">
    <property type="entry name" value="ARGE_DAPE_CPG2_2"/>
    <property type="match status" value="1"/>
</dbReference>
<dbReference type="GO" id="GO:0008270">
    <property type="term" value="F:zinc ion binding"/>
    <property type="evidence" value="ECO:0007669"/>
    <property type="project" value="UniProtKB-UniRule"/>
</dbReference>
<evidence type="ECO:0000313" key="18">
    <source>
        <dbReference type="EMBL" id="SPX62846.1"/>
    </source>
</evidence>